<proteinExistence type="predicted"/>
<evidence type="ECO:0000313" key="2">
    <source>
        <dbReference type="EMBL" id="KAG2658206.1"/>
    </source>
</evidence>
<feature type="region of interest" description="Disordered" evidence="1">
    <location>
        <begin position="1"/>
        <end position="21"/>
    </location>
</feature>
<gene>
    <name evidence="2" type="ORF">PVAP13_1KG266030</name>
</gene>
<dbReference type="EMBL" id="CM029037">
    <property type="protein sequence ID" value="KAG2658206.1"/>
    <property type="molecule type" value="Genomic_DNA"/>
</dbReference>
<organism evidence="2 3">
    <name type="scientific">Panicum virgatum</name>
    <name type="common">Blackwell switchgrass</name>
    <dbReference type="NCBI Taxonomy" id="38727"/>
    <lineage>
        <taxon>Eukaryota</taxon>
        <taxon>Viridiplantae</taxon>
        <taxon>Streptophyta</taxon>
        <taxon>Embryophyta</taxon>
        <taxon>Tracheophyta</taxon>
        <taxon>Spermatophyta</taxon>
        <taxon>Magnoliopsida</taxon>
        <taxon>Liliopsida</taxon>
        <taxon>Poales</taxon>
        <taxon>Poaceae</taxon>
        <taxon>PACMAD clade</taxon>
        <taxon>Panicoideae</taxon>
        <taxon>Panicodae</taxon>
        <taxon>Paniceae</taxon>
        <taxon>Panicinae</taxon>
        <taxon>Panicum</taxon>
        <taxon>Panicum sect. Hiantes</taxon>
    </lineage>
</organism>
<evidence type="ECO:0000313" key="3">
    <source>
        <dbReference type="Proteomes" id="UP000823388"/>
    </source>
</evidence>
<keyword evidence="3" id="KW-1185">Reference proteome</keyword>
<dbReference type="AlphaFoldDB" id="A0A8T0XJU2"/>
<evidence type="ECO:0000256" key="1">
    <source>
        <dbReference type="SAM" id="MobiDB-lite"/>
    </source>
</evidence>
<name>A0A8T0XJU2_PANVG</name>
<protein>
    <submittedName>
        <fullName evidence="2">Uncharacterized protein</fullName>
    </submittedName>
</protein>
<reference evidence="2" key="1">
    <citation type="submission" date="2020-05" db="EMBL/GenBank/DDBJ databases">
        <title>WGS assembly of Panicum virgatum.</title>
        <authorList>
            <person name="Lovell J.T."/>
            <person name="Jenkins J."/>
            <person name="Shu S."/>
            <person name="Juenger T.E."/>
            <person name="Schmutz J."/>
        </authorList>
    </citation>
    <scope>NUCLEOTIDE SEQUENCE</scope>
    <source>
        <strain evidence="2">AP13</strain>
    </source>
</reference>
<feature type="compositionally biased region" description="Gly residues" evidence="1">
    <location>
        <begin position="1"/>
        <end position="15"/>
    </location>
</feature>
<accession>A0A8T0XJU2</accession>
<comment type="caution">
    <text evidence="2">The sequence shown here is derived from an EMBL/GenBank/DDBJ whole genome shotgun (WGS) entry which is preliminary data.</text>
</comment>
<sequence>MFRGGGSRNGGSGRHGGSDHRGGDACGCMFKDVVAQCPGLCFHEAIDLPFGNRMRRSIPNTDLIDGESTIVAVSFRAILIQFLVSLVLTCLGGEPFFTRDF</sequence>
<dbReference type="Proteomes" id="UP000823388">
    <property type="component" value="Chromosome 1K"/>
</dbReference>